<dbReference type="AlphaFoldDB" id="A0A090F0Z7"/>
<dbReference type="Pfam" id="PF02653">
    <property type="entry name" value="BPD_transp_2"/>
    <property type="match status" value="1"/>
</dbReference>
<dbReference type="InterPro" id="IPR001851">
    <property type="entry name" value="ABC_transp_permease"/>
</dbReference>
<feature type="transmembrane region" description="Helical" evidence="6">
    <location>
        <begin position="168"/>
        <end position="189"/>
    </location>
</feature>
<keyword evidence="2" id="KW-1003">Cell membrane</keyword>
<evidence type="ECO:0000256" key="4">
    <source>
        <dbReference type="ARBA" id="ARBA00022989"/>
    </source>
</evidence>
<gene>
    <name evidence="7" type="ORF">MPLDJ20_20135</name>
</gene>
<feature type="transmembrane region" description="Helical" evidence="6">
    <location>
        <begin position="47"/>
        <end position="67"/>
    </location>
</feature>
<dbReference type="InterPro" id="IPR043428">
    <property type="entry name" value="LivM-like"/>
</dbReference>
<dbReference type="GO" id="GO:0005886">
    <property type="term" value="C:plasma membrane"/>
    <property type="evidence" value="ECO:0007669"/>
    <property type="project" value="UniProtKB-SubCell"/>
</dbReference>
<accession>A0A090F0Z7</accession>
<feature type="transmembrane region" description="Helical" evidence="6">
    <location>
        <begin position="219"/>
        <end position="239"/>
    </location>
</feature>
<proteinExistence type="predicted"/>
<dbReference type="PANTHER" id="PTHR30482">
    <property type="entry name" value="HIGH-AFFINITY BRANCHED-CHAIN AMINO ACID TRANSPORT SYSTEM PERMEASE"/>
    <property type="match status" value="1"/>
</dbReference>
<organism evidence="7 8">
    <name type="scientific">Mesorhizobium plurifarium</name>
    <dbReference type="NCBI Taxonomy" id="69974"/>
    <lineage>
        <taxon>Bacteria</taxon>
        <taxon>Pseudomonadati</taxon>
        <taxon>Pseudomonadota</taxon>
        <taxon>Alphaproteobacteria</taxon>
        <taxon>Hyphomicrobiales</taxon>
        <taxon>Phyllobacteriaceae</taxon>
        <taxon>Mesorhizobium</taxon>
    </lineage>
</organism>
<feature type="transmembrane region" description="Helical" evidence="6">
    <location>
        <begin position="290"/>
        <end position="309"/>
    </location>
</feature>
<keyword evidence="4 6" id="KW-1133">Transmembrane helix</keyword>
<evidence type="ECO:0000313" key="8">
    <source>
        <dbReference type="Proteomes" id="UP000046373"/>
    </source>
</evidence>
<dbReference type="GO" id="GO:0015658">
    <property type="term" value="F:branched-chain amino acid transmembrane transporter activity"/>
    <property type="evidence" value="ECO:0007669"/>
    <property type="project" value="InterPro"/>
</dbReference>
<evidence type="ECO:0000256" key="6">
    <source>
        <dbReference type="SAM" id="Phobius"/>
    </source>
</evidence>
<evidence type="ECO:0000313" key="7">
    <source>
        <dbReference type="EMBL" id="CDX35314.1"/>
    </source>
</evidence>
<dbReference type="Proteomes" id="UP000046373">
    <property type="component" value="Unassembled WGS sequence"/>
</dbReference>
<feature type="transmembrane region" description="Helical" evidence="6">
    <location>
        <begin position="98"/>
        <end position="116"/>
    </location>
</feature>
<dbReference type="PANTHER" id="PTHR30482:SF17">
    <property type="entry name" value="ABC TRANSPORTER ATP-BINDING PROTEIN"/>
    <property type="match status" value="1"/>
</dbReference>
<evidence type="ECO:0000256" key="2">
    <source>
        <dbReference type="ARBA" id="ARBA00022475"/>
    </source>
</evidence>
<evidence type="ECO:0000256" key="3">
    <source>
        <dbReference type="ARBA" id="ARBA00022692"/>
    </source>
</evidence>
<sequence>MTNQTYIVARATTASKAALVIMVSCVVVLLLVPLTGDRGSMRLIVEICYFLALAQMWNLLAGYAGLLSVGQQAFSGFGGYMLFAFVVYGGLSPLISLPLAGILAGIVSLPVAILMFRLSGPYFAIGTWVTAEVFKLVFFEIPLGGGSGMSLPIQAIRDISPTTEGRELIIYLTALAIAVGSVALVYSMLRSRFGLALTAVRDNERASASVGIDSFRLKLGVFVTVAAFTGMVGALIFLQKLRISPGSAFDVMEWSAGIIFIVVIGGIGRIEGPFVGVAVYFLLRETTANYGAWYMILLGLLAIVIMLFARQGLWGFLAERYRLTVFPIERRVRTVEPVEKAKPSNGISDTAISNLSLPPF</sequence>
<keyword evidence="5 6" id="KW-0472">Membrane</keyword>
<feature type="transmembrane region" description="Helical" evidence="6">
    <location>
        <begin position="251"/>
        <end position="270"/>
    </location>
</feature>
<feature type="transmembrane region" description="Helical" evidence="6">
    <location>
        <begin position="73"/>
        <end position="91"/>
    </location>
</feature>
<evidence type="ECO:0000256" key="1">
    <source>
        <dbReference type="ARBA" id="ARBA00004651"/>
    </source>
</evidence>
<evidence type="ECO:0000256" key="5">
    <source>
        <dbReference type="ARBA" id="ARBA00023136"/>
    </source>
</evidence>
<feature type="transmembrane region" description="Helical" evidence="6">
    <location>
        <begin position="136"/>
        <end position="156"/>
    </location>
</feature>
<comment type="subcellular location">
    <subcellularLocation>
        <location evidence="1">Cell membrane</location>
        <topology evidence="1">Multi-pass membrane protein</topology>
    </subcellularLocation>
</comment>
<reference evidence="7 8" key="1">
    <citation type="submission" date="2014-08" db="EMBL/GenBank/DDBJ databases">
        <authorList>
            <person name="Moulin Lionel"/>
        </authorList>
    </citation>
    <scope>NUCLEOTIDE SEQUENCE [LARGE SCALE GENOMIC DNA]</scope>
</reference>
<keyword evidence="3 6" id="KW-0812">Transmembrane</keyword>
<dbReference type="EMBL" id="CCNB01000012">
    <property type="protein sequence ID" value="CDX35314.1"/>
    <property type="molecule type" value="Genomic_DNA"/>
</dbReference>
<dbReference type="CDD" id="cd06581">
    <property type="entry name" value="TM_PBP1_LivM_like"/>
    <property type="match status" value="1"/>
</dbReference>
<protein>
    <submittedName>
        <fullName evidence="7">Putative Amino acid or sugar ABC transport system, permease protein</fullName>
    </submittedName>
</protein>
<feature type="transmembrane region" description="Helical" evidence="6">
    <location>
        <begin position="17"/>
        <end position="35"/>
    </location>
</feature>
<name>A0A090F0Z7_MESPL</name>